<keyword evidence="2" id="KW-0813">Transport</keyword>
<dbReference type="EMBL" id="CP041722">
    <property type="protein sequence ID" value="QEX38091.1"/>
    <property type="molecule type" value="Genomic_DNA"/>
</dbReference>
<evidence type="ECO:0000256" key="1">
    <source>
        <dbReference type="ARBA" id="ARBA00004651"/>
    </source>
</evidence>
<name>A0ABX6BT19_STALU</name>
<reference evidence="9 10" key="1">
    <citation type="submission" date="2019-07" db="EMBL/GenBank/DDBJ databases">
        <title>Comparative genome analysis of staphylococcus lugdunensis shows clonal complex-dependent diversity of the putative virulence factor, ess/type vii locus.</title>
        <authorList>
            <person name="Lebeurre J."/>
            <person name="Dahyot S."/>
            <person name="Diene S."/>
            <person name="Paulay A."/>
            <person name="Aubourg M."/>
            <person name="Argemi X."/>
            <person name="Giard J.-C."/>
            <person name="Tournier I."/>
            <person name="Francois P."/>
            <person name="Pestel-Caron M."/>
        </authorList>
    </citation>
    <scope>NUCLEOTIDE SEQUENCE [LARGE SCALE GENOMIC DNA]</scope>
    <source>
        <strain evidence="9 10">SL13</strain>
    </source>
</reference>
<feature type="transmembrane region" description="Helical" evidence="7">
    <location>
        <begin position="14"/>
        <end position="34"/>
    </location>
</feature>
<feature type="transmembrane region" description="Helical" evidence="7">
    <location>
        <begin position="270"/>
        <end position="290"/>
    </location>
</feature>
<dbReference type="PANTHER" id="PTHR43124:SF3">
    <property type="entry name" value="CHLORAMPHENICOL EFFLUX PUMP RV0191"/>
    <property type="match status" value="1"/>
</dbReference>
<dbReference type="InterPro" id="IPR004748">
    <property type="entry name" value="Polyol_permease-like"/>
</dbReference>
<comment type="subcellular location">
    <subcellularLocation>
        <location evidence="1">Cell membrane</location>
        <topology evidence="1">Multi-pass membrane protein</topology>
    </subcellularLocation>
</comment>
<dbReference type="PROSITE" id="PS50850">
    <property type="entry name" value="MFS"/>
    <property type="match status" value="1"/>
</dbReference>
<evidence type="ECO:0000256" key="5">
    <source>
        <dbReference type="ARBA" id="ARBA00022989"/>
    </source>
</evidence>
<dbReference type="Gene3D" id="1.20.1250.20">
    <property type="entry name" value="MFS general substrate transporter like domains"/>
    <property type="match status" value="2"/>
</dbReference>
<feature type="transmembrane region" description="Helical" evidence="7">
    <location>
        <begin position="325"/>
        <end position="346"/>
    </location>
</feature>
<feature type="transmembrane region" description="Helical" evidence="7">
    <location>
        <begin position="233"/>
        <end position="258"/>
    </location>
</feature>
<keyword evidence="3" id="KW-1003">Cell membrane</keyword>
<dbReference type="InterPro" id="IPR050189">
    <property type="entry name" value="MFS_Efflux_Transporters"/>
</dbReference>
<dbReference type="InterPro" id="IPR020846">
    <property type="entry name" value="MFS_dom"/>
</dbReference>
<evidence type="ECO:0000256" key="4">
    <source>
        <dbReference type="ARBA" id="ARBA00022692"/>
    </source>
</evidence>
<dbReference type="Proteomes" id="UP000325462">
    <property type="component" value="Chromosome"/>
</dbReference>
<proteinExistence type="predicted"/>
<dbReference type="SUPFAM" id="SSF103473">
    <property type="entry name" value="MFS general substrate transporter"/>
    <property type="match status" value="1"/>
</dbReference>
<organism evidence="9 10">
    <name type="scientific">Staphylococcus lugdunensis</name>
    <dbReference type="NCBI Taxonomy" id="28035"/>
    <lineage>
        <taxon>Bacteria</taxon>
        <taxon>Bacillati</taxon>
        <taxon>Bacillota</taxon>
        <taxon>Bacilli</taxon>
        <taxon>Bacillales</taxon>
        <taxon>Staphylococcaceae</taxon>
        <taxon>Staphylococcus</taxon>
    </lineage>
</organism>
<feature type="transmembrane region" description="Helical" evidence="7">
    <location>
        <begin position="88"/>
        <end position="106"/>
    </location>
</feature>
<feature type="domain" description="Major facilitator superfamily (MFS) profile" evidence="8">
    <location>
        <begin position="20"/>
        <end position="415"/>
    </location>
</feature>
<dbReference type="InterPro" id="IPR011701">
    <property type="entry name" value="MFS"/>
</dbReference>
<evidence type="ECO:0000259" key="8">
    <source>
        <dbReference type="PROSITE" id="PS50850"/>
    </source>
</evidence>
<keyword evidence="4 7" id="KW-0812">Transmembrane</keyword>
<feature type="transmembrane region" description="Helical" evidence="7">
    <location>
        <begin position="60"/>
        <end position="81"/>
    </location>
</feature>
<feature type="transmembrane region" description="Helical" evidence="7">
    <location>
        <begin position="150"/>
        <end position="175"/>
    </location>
</feature>
<evidence type="ECO:0000256" key="3">
    <source>
        <dbReference type="ARBA" id="ARBA00022475"/>
    </source>
</evidence>
<dbReference type="Pfam" id="PF07690">
    <property type="entry name" value="MFS_1"/>
    <property type="match status" value="1"/>
</dbReference>
<gene>
    <name evidence="9" type="ORF">FO454_03785</name>
</gene>
<dbReference type="RefSeq" id="WP_002479211.1">
    <property type="nucleotide sequence ID" value="NZ_CP020735.1"/>
</dbReference>
<keyword evidence="5 7" id="KW-1133">Transmembrane helix</keyword>
<evidence type="ECO:0000256" key="2">
    <source>
        <dbReference type="ARBA" id="ARBA00022448"/>
    </source>
</evidence>
<evidence type="ECO:0000256" key="7">
    <source>
        <dbReference type="SAM" id="Phobius"/>
    </source>
</evidence>
<feature type="transmembrane region" description="Helical" evidence="7">
    <location>
        <begin position="302"/>
        <end position="319"/>
    </location>
</feature>
<evidence type="ECO:0000256" key="6">
    <source>
        <dbReference type="ARBA" id="ARBA00023136"/>
    </source>
</evidence>
<sequence length="431" mass="48117">MVNKIQNQQTERQFLGLPMVLIWGYVAVAIFMTGDGVEQAFLSKYIGSLGFSSSEAGRVLAVYGLVVAIASWLSGVLAEIFSPRRIMTFAFIIWIIFHVGFLVFGLEQQNYAMMLIMYGIRGFAYPMFIYSFVVWITYSSPAYKLASAMGWFWAMYSIGIGVLGSYLPSFTIPFIGELGSLWLSIVFILVGGLIATFLVKDKKGEDVEAKRMTTKEMFAEFGRGITLLGNKQVTIAFVVRIINQLSLFGLVAFLPRVYTDEFGFTTSEWLRVWGLMYFITIFTNLFWGVVGDKIGWVRQVRWFGCIGMALSTLAFYYLPSWSGPNIFVTTLIALMLGFAVAAYVPMSAIFPTLVPEHKGAAVSVHNLAAGLSNFCGPAIASVTLMFTTEKVTIWVYAILYIIGFILTFFMKVQQPTKEVEITNQVQTNEGV</sequence>
<accession>A0ABX6BT19</accession>
<dbReference type="InterPro" id="IPR036259">
    <property type="entry name" value="MFS_trans_sf"/>
</dbReference>
<protein>
    <submittedName>
        <fullName evidence="9">MFS transporter</fullName>
    </submittedName>
</protein>
<dbReference type="NCBIfam" id="TIGR00897">
    <property type="entry name" value="2A0118"/>
    <property type="match status" value="1"/>
</dbReference>
<feature type="transmembrane region" description="Helical" evidence="7">
    <location>
        <begin position="181"/>
        <end position="199"/>
    </location>
</feature>
<keyword evidence="6 7" id="KW-0472">Membrane</keyword>
<keyword evidence="10" id="KW-1185">Reference proteome</keyword>
<evidence type="ECO:0000313" key="9">
    <source>
        <dbReference type="EMBL" id="QEX38091.1"/>
    </source>
</evidence>
<feature type="transmembrane region" description="Helical" evidence="7">
    <location>
        <begin position="112"/>
        <end position="138"/>
    </location>
</feature>
<feature type="transmembrane region" description="Helical" evidence="7">
    <location>
        <begin position="393"/>
        <end position="410"/>
    </location>
</feature>
<dbReference type="PANTHER" id="PTHR43124">
    <property type="entry name" value="PURINE EFFLUX PUMP PBUE"/>
    <property type="match status" value="1"/>
</dbReference>
<feature type="transmembrane region" description="Helical" evidence="7">
    <location>
        <begin position="367"/>
        <end position="387"/>
    </location>
</feature>
<evidence type="ECO:0000313" key="10">
    <source>
        <dbReference type="Proteomes" id="UP000325462"/>
    </source>
</evidence>
<dbReference type="CDD" id="cd17337">
    <property type="entry name" value="MFS_CsbX"/>
    <property type="match status" value="1"/>
</dbReference>